<accession>A0ACA9MNE0</accession>
<reference evidence="1" key="1">
    <citation type="submission" date="2021-06" db="EMBL/GenBank/DDBJ databases">
        <authorList>
            <person name="Kallberg Y."/>
            <person name="Tangrot J."/>
            <person name="Rosling A."/>
        </authorList>
    </citation>
    <scope>NUCLEOTIDE SEQUENCE</scope>
    <source>
        <strain evidence="1">MA461A</strain>
    </source>
</reference>
<organism evidence="1 2">
    <name type="scientific">Racocetra persica</name>
    <dbReference type="NCBI Taxonomy" id="160502"/>
    <lineage>
        <taxon>Eukaryota</taxon>
        <taxon>Fungi</taxon>
        <taxon>Fungi incertae sedis</taxon>
        <taxon>Mucoromycota</taxon>
        <taxon>Glomeromycotina</taxon>
        <taxon>Glomeromycetes</taxon>
        <taxon>Diversisporales</taxon>
        <taxon>Gigasporaceae</taxon>
        <taxon>Racocetra</taxon>
    </lineage>
</organism>
<comment type="caution">
    <text evidence="1">The sequence shown here is derived from an EMBL/GenBank/DDBJ whole genome shotgun (WGS) entry which is preliminary data.</text>
</comment>
<name>A0ACA9MNE0_9GLOM</name>
<evidence type="ECO:0000313" key="2">
    <source>
        <dbReference type="Proteomes" id="UP000789920"/>
    </source>
</evidence>
<dbReference type="EMBL" id="CAJVQC010009017">
    <property type="protein sequence ID" value="CAG8599433.1"/>
    <property type="molecule type" value="Genomic_DNA"/>
</dbReference>
<dbReference type="Proteomes" id="UP000789920">
    <property type="component" value="Unassembled WGS sequence"/>
</dbReference>
<protein>
    <submittedName>
        <fullName evidence="1">6043_t:CDS:1</fullName>
    </submittedName>
</protein>
<gene>
    <name evidence="1" type="ORF">RPERSI_LOCUS5858</name>
</gene>
<proteinExistence type="predicted"/>
<keyword evidence="2" id="KW-1185">Reference proteome</keyword>
<evidence type="ECO:0000313" key="1">
    <source>
        <dbReference type="EMBL" id="CAG8599433.1"/>
    </source>
</evidence>
<sequence length="378" mass="43695">MVDIKPTEIDQIDKAFDIDDLNKAVKAIETGTMTAAGPIPPIPPDIKIGIIPFQSNPQVKEVKTKEESLNYVPKYDLDPTNNTREVFSHFIYKEEVKPASYTLQENEQLVKINPDNSLTVNIPQKQIIDIVTFEPTLEIKDESSYTVYLLRQQSSKSEFNLDLTTLGTATIETYEQFKLNVLRTISKDYLKITKNKHDPSFVKIELTNLCSFVEKYLQNEPLGRDKRHLIELLKNIKVELVSHKSFFWDRIQKYVETPESNIPPAPYLTPEISYWLQRVRDFISFRYAPYLAKDPLTNTYPMCPNINLYLSDVEAIVGDLEILLRDLYYKHKALLFKTQKKENIKDATIFDNVNTGEEGSENTQRGESRMIAKDIELD</sequence>
<feature type="non-terminal residue" evidence="1">
    <location>
        <position position="378"/>
    </location>
</feature>